<sequence length="107" mass="11953">MDTLLKALSSAEIDTVRDALRATVEGTFFPDWEFETLIGVDRATVREVHAAWPRRTVDQIEFTCAVINSMNNLVGYPHGRNNELVSYVSGGRAAVEKTLARLIALRF</sequence>
<dbReference type="Proteomes" id="UP000328092">
    <property type="component" value="Unassembled WGS sequence"/>
</dbReference>
<protein>
    <submittedName>
        <fullName evidence="1">Uncharacterized protein</fullName>
    </submittedName>
</protein>
<accession>A0A508STC9</accession>
<evidence type="ECO:0000313" key="2">
    <source>
        <dbReference type="Proteomes" id="UP000328092"/>
    </source>
</evidence>
<keyword evidence="2" id="KW-1185">Reference proteome</keyword>
<dbReference type="AlphaFoldDB" id="A0A508STC9"/>
<dbReference type="RefSeq" id="WP_175607147.1">
    <property type="nucleotide sequence ID" value="NZ_CAADFC020000004.1"/>
</dbReference>
<evidence type="ECO:0000313" key="1">
    <source>
        <dbReference type="EMBL" id="VIO65683.1"/>
    </source>
</evidence>
<gene>
    <name evidence="1" type="ORF">CI1B_07900</name>
</gene>
<proteinExistence type="predicted"/>
<organism evidence="1 2">
    <name type="scientific">Bradyrhizobium ivorense</name>
    <dbReference type="NCBI Taxonomy" id="2511166"/>
    <lineage>
        <taxon>Bacteria</taxon>
        <taxon>Pseudomonadati</taxon>
        <taxon>Pseudomonadota</taxon>
        <taxon>Alphaproteobacteria</taxon>
        <taxon>Hyphomicrobiales</taxon>
        <taxon>Nitrobacteraceae</taxon>
        <taxon>Bradyrhizobium</taxon>
    </lineage>
</organism>
<reference evidence="1" key="1">
    <citation type="submission" date="2019-02" db="EMBL/GenBank/DDBJ databases">
        <authorList>
            <person name="Pothier F.J."/>
        </authorList>
    </citation>
    <scope>NUCLEOTIDE SEQUENCE</scope>
    <source>
        <strain evidence="1">CI-1B</strain>
    </source>
</reference>
<comment type="caution">
    <text evidence="1">The sequence shown here is derived from an EMBL/GenBank/DDBJ whole genome shotgun (WGS) entry which is preliminary data.</text>
</comment>
<name>A0A508STC9_9BRAD</name>
<dbReference type="EMBL" id="CAADFC020000004">
    <property type="protein sequence ID" value="VIO65683.1"/>
    <property type="molecule type" value="Genomic_DNA"/>
</dbReference>